<comment type="caution">
    <text evidence="1">The sequence shown here is derived from an EMBL/GenBank/DDBJ whole genome shotgun (WGS) entry which is preliminary data.</text>
</comment>
<proteinExistence type="predicted"/>
<evidence type="ECO:0000313" key="2">
    <source>
        <dbReference type="Proteomes" id="UP001589795"/>
    </source>
</evidence>
<accession>A0ABV6CH55</accession>
<name>A0ABV6CH55_9RHOB</name>
<dbReference type="EMBL" id="JBHLWQ010000057">
    <property type="protein sequence ID" value="MFC0200070.1"/>
    <property type="molecule type" value="Genomic_DNA"/>
</dbReference>
<evidence type="ECO:0000313" key="1">
    <source>
        <dbReference type="EMBL" id="MFC0200070.1"/>
    </source>
</evidence>
<keyword evidence="2" id="KW-1185">Reference proteome</keyword>
<gene>
    <name evidence="1" type="ORF">ACFFIZ_06975</name>
</gene>
<sequence length="179" mass="19500">MKQRLILERDATLPAAVSEDAAKAILPLVAKTVGQFASERASLIRSQTDAWGGARRAAQDEFTQLVSKVRDEARDELAQKRLEQAEETRRGGLTIAVSYPPNYIENLFINIDQDDVDAIDISETYDGAPTQVAFPRLVPGFARVVARLVSGATVQDIAVIKADELSSLKINFNGNAKTS</sequence>
<dbReference type="RefSeq" id="WP_265507917.1">
    <property type="nucleotide sequence ID" value="NZ_JAOTBE010000047.1"/>
</dbReference>
<dbReference type="Proteomes" id="UP001589795">
    <property type="component" value="Unassembled WGS sequence"/>
</dbReference>
<protein>
    <submittedName>
        <fullName evidence="1">Uncharacterized protein</fullName>
    </submittedName>
</protein>
<reference evidence="1 2" key="1">
    <citation type="submission" date="2024-09" db="EMBL/GenBank/DDBJ databases">
        <authorList>
            <person name="Sun Q."/>
            <person name="Mori K."/>
        </authorList>
    </citation>
    <scope>NUCLEOTIDE SEQUENCE [LARGE SCALE GENOMIC DNA]</scope>
    <source>
        <strain evidence="1 2">CCM 7904</strain>
    </source>
</reference>
<organism evidence="1 2">
    <name type="scientific">Paracoccus rhizosphaerae</name>
    <dbReference type="NCBI Taxonomy" id="1133347"/>
    <lineage>
        <taxon>Bacteria</taxon>
        <taxon>Pseudomonadati</taxon>
        <taxon>Pseudomonadota</taxon>
        <taxon>Alphaproteobacteria</taxon>
        <taxon>Rhodobacterales</taxon>
        <taxon>Paracoccaceae</taxon>
        <taxon>Paracoccus</taxon>
    </lineage>
</organism>